<evidence type="ECO:0000313" key="2">
    <source>
        <dbReference type="EnsemblMetazoa" id="SMAR010567-PA"/>
    </source>
</evidence>
<feature type="transmembrane region" description="Helical" evidence="1">
    <location>
        <begin position="12"/>
        <end position="30"/>
    </location>
</feature>
<keyword evidence="3" id="KW-1185">Reference proteome</keyword>
<sequence>MLRVMNRNSGARMELFCYMFAIWIQIVWTVRTKRIARQTSAHLVIFVAKVDSASRIRGSLMRNQIVPTVMTKGLKNANNILNVNFTNSRIFRSKIEVQSEIEQRVELIRTHRHPANLQLTG</sequence>
<reference evidence="2" key="2">
    <citation type="submission" date="2015-02" db="UniProtKB">
        <authorList>
            <consortium name="EnsemblMetazoa"/>
        </authorList>
    </citation>
    <scope>IDENTIFICATION</scope>
</reference>
<organism evidence="2 3">
    <name type="scientific">Strigamia maritima</name>
    <name type="common">European centipede</name>
    <name type="synonym">Geophilus maritimus</name>
    <dbReference type="NCBI Taxonomy" id="126957"/>
    <lineage>
        <taxon>Eukaryota</taxon>
        <taxon>Metazoa</taxon>
        <taxon>Ecdysozoa</taxon>
        <taxon>Arthropoda</taxon>
        <taxon>Myriapoda</taxon>
        <taxon>Chilopoda</taxon>
        <taxon>Pleurostigmophora</taxon>
        <taxon>Geophilomorpha</taxon>
        <taxon>Linotaeniidae</taxon>
        <taxon>Strigamia</taxon>
    </lineage>
</organism>
<evidence type="ECO:0000256" key="1">
    <source>
        <dbReference type="SAM" id="Phobius"/>
    </source>
</evidence>
<dbReference type="EMBL" id="JH431980">
    <property type="status" value="NOT_ANNOTATED_CDS"/>
    <property type="molecule type" value="Genomic_DNA"/>
</dbReference>
<keyword evidence="1" id="KW-0472">Membrane</keyword>
<dbReference type="EnsemblMetazoa" id="SMAR010567-RA">
    <property type="protein sequence ID" value="SMAR010567-PA"/>
    <property type="gene ID" value="SMAR010567"/>
</dbReference>
<dbReference type="HOGENOM" id="CLU_2040996_0_0_1"/>
<reference evidence="3" key="1">
    <citation type="submission" date="2011-05" db="EMBL/GenBank/DDBJ databases">
        <authorList>
            <person name="Richards S.R."/>
            <person name="Qu J."/>
            <person name="Jiang H."/>
            <person name="Jhangiani S.N."/>
            <person name="Agravi P."/>
            <person name="Goodspeed R."/>
            <person name="Gross S."/>
            <person name="Mandapat C."/>
            <person name="Jackson L."/>
            <person name="Mathew T."/>
            <person name="Pu L."/>
            <person name="Thornton R."/>
            <person name="Saada N."/>
            <person name="Wilczek-Boney K.B."/>
            <person name="Lee S."/>
            <person name="Kovar C."/>
            <person name="Wu Y."/>
            <person name="Scherer S.E."/>
            <person name="Worley K.C."/>
            <person name="Muzny D.M."/>
            <person name="Gibbs R."/>
        </authorList>
    </citation>
    <scope>NUCLEOTIDE SEQUENCE</scope>
    <source>
        <strain evidence="3">Brora</strain>
    </source>
</reference>
<protein>
    <submittedName>
        <fullName evidence="2">Uncharacterized protein</fullName>
    </submittedName>
</protein>
<accession>T1JA14</accession>
<name>T1JA14_STRMM</name>
<keyword evidence="1" id="KW-0812">Transmembrane</keyword>
<evidence type="ECO:0000313" key="3">
    <source>
        <dbReference type="Proteomes" id="UP000014500"/>
    </source>
</evidence>
<proteinExistence type="predicted"/>
<keyword evidence="1" id="KW-1133">Transmembrane helix</keyword>
<dbReference type="AlphaFoldDB" id="T1JA14"/>
<dbReference type="Proteomes" id="UP000014500">
    <property type="component" value="Unassembled WGS sequence"/>
</dbReference>